<gene>
    <name evidence="5" type="ORF">DW687_10090</name>
</gene>
<dbReference type="GO" id="GO:0005576">
    <property type="term" value="C:extracellular region"/>
    <property type="evidence" value="ECO:0007669"/>
    <property type="project" value="UniProtKB-SubCell"/>
</dbReference>
<dbReference type="RefSeq" id="WP_117532639.1">
    <property type="nucleotide sequence ID" value="NZ_QUSM01000006.1"/>
</dbReference>
<dbReference type="InterPro" id="IPR002509">
    <property type="entry name" value="NODB_dom"/>
</dbReference>
<dbReference type="SUPFAM" id="SSF88713">
    <property type="entry name" value="Glycoside hydrolase/deacetylase"/>
    <property type="match status" value="1"/>
</dbReference>
<keyword evidence="3" id="KW-1133">Transmembrane helix</keyword>
<evidence type="ECO:0000313" key="6">
    <source>
        <dbReference type="Proteomes" id="UP000261212"/>
    </source>
</evidence>
<organism evidence="5 6">
    <name type="scientific">Anaerofustis stercorihominis</name>
    <dbReference type="NCBI Taxonomy" id="214853"/>
    <lineage>
        <taxon>Bacteria</taxon>
        <taxon>Bacillati</taxon>
        <taxon>Bacillota</taxon>
        <taxon>Clostridia</taxon>
        <taxon>Eubacteriales</taxon>
        <taxon>Eubacteriaceae</taxon>
        <taxon>Anaerofustis</taxon>
    </lineage>
</organism>
<evidence type="ECO:0000256" key="3">
    <source>
        <dbReference type="SAM" id="Phobius"/>
    </source>
</evidence>
<keyword evidence="3" id="KW-0812">Transmembrane</keyword>
<evidence type="ECO:0000256" key="1">
    <source>
        <dbReference type="ARBA" id="ARBA00004613"/>
    </source>
</evidence>
<dbReference type="Proteomes" id="UP000261212">
    <property type="component" value="Unassembled WGS sequence"/>
</dbReference>
<evidence type="ECO:0000259" key="4">
    <source>
        <dbReference type="PROSITE" id="PS51677"/>
    </source>
</evidence>
<evidence type="ECO:0000313" key="5">
    <source>
        <dbReference type="EMBL" id="RGD73374.1"/>
    </source>
</evidence>
<protein>
    <recommendedName>
        <fullName evidence="4">NodB homology domain-containing protein</fullName>
    </recommendedName>
</protein>
<dbReference type="CDD" id="cd10972">
    <property type="entry name" value="CE4_DAC_u3_5s"/>
    <property type="match status" value="1"/>
</dbReference>
<dbReference type="InterPro" id="IPR011330">
    <property type="entry name" value="Glyco_hydro/deAcase_b/a-brl"/>
</dbReference>
<feature type="transmembrane region" description="Helical" evidence="3">
    <location>
        <begin position="34"/>
        <end position="53"/>
    </location>
</feature>
<dbReference type="EMBL" id="QUSM01000006">
    <property type="protein sequence ID" value="RGD73374.1"/>
    <property type="molecule type" value="Genomic_DNA"/>
</dbReference>
<evidence type="ECO:0000256" key="2">
    <source>
        <dbReference type="ARBA" id="ARBA00022729"/>
    </source>
</evidence>
<reference evidence="5 6" key="1">
    <citation type="submission" date="2018-08" db="EMBL/GenBank/DDBJ databases">
        <title>A genome reference for cultivated species of the human gut microbiota.</title>
        <authorList>
            <person name="Zou Y."/>
            <person name="Xue W."/>
            <person name="Luo G."/>
        </authorList>
    </citation>
    <scope>NUCLEOTIDE SEQUENCE [LARGE SCALE GENOMIC DNA]</scope>
    <source>
        <strain evidence="5 6">AM25-6</strain>
    </source>
</reference>
<name>A0A3E3DVQ4_9FIRM</name>
<dbReference type="PROSITE" id="PS51677">
    <property type="entry name" value="NODB"/>
    <property type="match status" value="1"/>
</dbReference>
<dbReference type="Gene3D" id="3.20.20.370">
    <property type="entry name" value="Glycoside hydrolase/deacetylase"/>
    <property type="match status" value="1"/>
</dbReference>
<dbReference type="GO" id="GO:0005975">
    <property type="term" value="P:carbohydrate metabolic process"/>
    <property type="evidence" value="ECO:0007669"/>
    <property type="project" value="InterPro"/>
</dbReference>
<dbReference type="PANTHER" id="PTHR34216:SF3">
    <property type="entry name" value="POLY-BETA-1,6-N-ACETYL-D-GLUCOSAMINE N-DEACETYLASE"/>
    <property type="match status" value="1"/>
</dbReference>
<dbReference type="GO" id="GO:0016810">
    <property type="term" value="F:hydrolase activity, acting on carbon-nitrogen (but not peptide) bonds"/>
    <property type="evidence" value="ECO:0007669"/>
    <property type="project" value="InterPro"/>
</dbReference>
<comment type="caution">
    <text evidence="5">The sequence shown here is derived from an EMBL/GenBank/DDBJ whole genome shotgun (WGS) entry which is preliminary data.</text>
</comment>
<dbReference type="PANTHER" id="PTHR34216">
    <property type="match status" value="1"/>
</dbReference>
<sequence length="396" mass="46186">MRGINTLTKNKKKHNDDFSNKGNKINFFIKKNRYYLIIMVLVIGIISVVTFNIKHFSKYTNTESNISSKNKVENKSIDYKTIKPNEAGDVMVIMYHSIDNKAKHFPWHRNKKEFKDDLEYMYKNGYVLISMKEYLSNDINIPAGKTPILLTFDDGLKSCFSLIKNKEGKLVVNNDTLIGILEEFKSEHPDFGSGGVLYITENPFDYDAYYNNKTEGDYQDKFRVLTDLGYEIGNHTYHHYNMNNLNKNEIMEEIGKVNNLVYKNNNKIPTSYLAYPYGDKPKEENLKAVKNGEYKGVKYKMQSAVLAAPEPPYFTNPINKDFAPYYISRAIANSGQHMDMYWYFKYYKKHPEKKYISDGDNTVLSIPANYKKNVNPEKTKSFKTVFYDTKTYETIE</sequence>
<dbReference type="AlphaFoldDB" id="A0A3E3DVQ4"/>
<accession>A0A3E3DVQ4</accession>
<keyword evidence="2" id="KW-0732">Signal</keyword>
<comment type="subcellular location">
    <subcellularLocation>
        <location evidence="1">Secreted</location>
    </subcellularLocation>
</comment>
<proteinExistence type="predicted"/>
<keyword evidence="3" id="KW-0472">Membrane</keyword>
<dbReference type="InterPro" id="IPR051398">
    <property type="entry name" value="Polysacch_Deacetylase"/>
</dbReference>
<feature type="domain" description="NodB homology" evidence="4">
    <location>
        <begin position="146"/>
        <end position="396"/>
    </location>
</feature>
<dbReference type="Pfam" id="PF01522">
    <property type="entry name" value="Polysacc_deac_1"/>
    <property type="match status" value="1"/>
</dbReference>